<name>A0A9Q0FEG3_9ROSI</name>
<dbReference type="PANTHER" id="PTHR35548:SF1">
    <property type="entry name" value="EXPRESSED PROTEIN"/>
    <property type="match status" value="1"/>
</dbReference>
<sequence>TNTNNGKMTFEMLERKKMVQDEILVLDGNFVCEPVHFSKNMLGKIRPSSKDSPHTDTSIIACGVSQVDAFVDACASIACGINNPVPDENNVCLRRCKEESLRRFSVKD</sequence>
<dbReference type="InterPro" id="IPR038934">
    <property type="entry name" value="At5g64816-like"/>
</dbReference>
<evidence type="ECO:0000313" key="2">
    <source>
        <dbReference type="Proteomes" id="UP001141552"/>
    </source>
</evidence>
<organism evidence="1 2">
    <name type="scientific">Turnera subulata</name>
    <dbReference type="NCBI Taxonomy" id="218843"/>
    <lineage>
        <taxon>Eukaryota</taxon>
        <taxon>Viridiplantae</taxon>
        <taxon>Streptophyta</taxon>
        <taxon>Embryophyta</taxon>
        <taxon>Tracheophyta</taxon>
        <taxon>Spermatophyta</taxon>
        <taxon>Magnoliopsida</taxon>
        <taxon>eudicotyledons</taxon>
        <taxon>Gunneridae</taxon>
        <taxon>Pentapetalae</taxon>
        <taxon>rosids</taxon>
        <taxon>fabids</taxon>
        <taxon>Malpighiales</taxon>
        <taxon>Passifloraceae</taxon>
        <taxon>Turnera</taxon>
    </lineage>
</organism>
<dbReference type="Proteomes" id="UP001141552">
    <property type="component" value="Unassembled WGS sequence"/>
</dbReference>
<proteinExistence type="predicted"/>
<reference evidence="1" key="1">
    <citation type="submission" date="2022-02" db="EMBL/GenBank/DDBJ databases">
        <authorList>
            <person name="Henning P.M."/>
            <person name="McCubbin A.G."/>
            <person name="Shore J.S."/>
        </authorList>
    </citation>
    <scope>NUCLEOTIDE SEQUENCE</scope>
    <source>
        <strain evidence="1">F60SS</strain>
        <tissue evidence="1">Leaves</tissue>
    </source>
</reference>
<protein>
    <submittedName>
        <fullName evidence="1">Uncharacterized protein</fullName>
    </submittedName>
</protein>
<feature type="non-terminal residue" evidence="1">
    <location>
        <position position="1"/>
    </location>
</feature>
<dbReference type="AlphaFoldDB" id="A0A9Q0FEG3"/>
<keyword evidence="2" id="KW-1185">Reference proteome</keyword>
<comment type="caution">
    <text evidence="1">The sequence shown here is derived from an EMBL/GenBank/DDBJ whole genome shotgun (WGS) entry which is preliminary data.</text>
</comment>
<accession>A0A9Q0FEG3</accession>
<dbReference type="EMBL" id="JAKUCV010005766">
    <property type="protein sequence ID" value="KAJ4829973.1"/>
    <property type="molecule type" value="Genomic_DNA"/>
</dbReference>
<reference evidence="1" key="2">
    <citation type="journal article" date="2023" name="Plants (Basel)">
        <title>Annotation of the Turnera subulata (Passifloraceae) Draft Genome Reveals the S-Locus Evolved after the Divergence of Turneroideae from Passifloroideae in a Stepwise Manner.</title>
        <authorList>
            <person name="Henning P.M."/>
            <person name="Roalson E.H."/>
            <person name="Mir W."/>
            <person name="McCubbin A.G."/>
            <person name="Shore J.S."/>
        </authorList>
    </citation>
    <scope>NUCLEOTIDE SEQUENCE</scope>
    <source>
        <strain evidence="1">F60SS</strain>
    </source>
</reference>
<dbReference type="PANTHER" id="PTHR35548">
    <property type="entry name" value="EXPRESSED PROTEIN"/>
    <property type="match status" value="1"/>
</dbReference>
<evidence type="ECO:0000313" key="1">
    <source>
        <dbReference type="EMBL" id="KAJ4829973.1"/>
    </source>
</evidence>
<gene>
    <name evidence="1" type="ORF">Tsubulata_025451</name>
</gene>